<feature type="transmembrane region" description="Helical" evidence="1">
    <location>
        <begin position="107"/>
        <end position="127"/>
    </location>
</feature>
<feature type="transmembrane region" description="Helical" evidence="1">
    <location>
        <begin position="31"/>
        <end position="54"/>
    </location>
</feature>
<evidence type="ECO:0000313" key="3">
    <source>
        <dbReference type="Proteomes" id="UP000663861"/>
    </source>
</evidence>
<dbReference type="AlphaFoldDB" id="A0A8H2X8H5"/>
<evidence type="ECO:0000313" key="2">
    <source>
        <dbReference type="EMBL" id="CAE6416386.1"/>
    </source>
</evidence>
<keyword evidence="1" id="KW-1133">Transmembrane helix</keyword>
<dbReference type="EMBL" id="CAJMWY010000113">
    <property type="protein sequence ID" value="CAE6416386.1"/>
    <property type="molecule type" value="Genomic_DNA"/>
</dbReference>
<organism evidence="2 3">
    <name type="scientific">Rhizoctonia solani</name>
    <dbReference type="NCBI Taxonomy" id="456999"/>
    <lineage>
        <taxon>Eukaryota</taxon>
        <taxon>Fungi</taxon>
        <taxon>Dikarya</taxon>
        <taxon>Basidiomycota</taxon>
        <taxon>Agaricomycotina</taxon>
        <taxon>Agaricomycetes</taxon>
        <taxon>Cantharellales</taxon>
        <taxon>Ceratobasidiaceae</taxon>
        <taxon>Rhizoctonia</taxon>
    </lineage>
</organism>
<protein>
    <submittedName>
        <fullName evidence="2">Uncharacterized protein</fullName>
    </submittedName>
</protein>
<keyword evidence="1" id="KW-0472">Membrane</keyword>
<feature type="non-terminal residue" evidence="2">
    <location>
        <position position="1"/>
    </location>
</feature>
<gene>
    <name evidence="2" type="ORF">RDB_LOCUS7667</name>
</gene>
<reference evidence="2" key="1">
    <citation type="submission" date="2021-01" db="EMBL/GenBank/DDBJ databases">
        <authorList>
            <person name="Kaushik A."/>
        </authorList>
    </citation>
    <scope>NUCLEOTIDE SEQUENCE</scope>
    <source>
        <strain evidence="2">AG4-RS23</strain>
    </source>
</reference>
<proteinExistence type="predicted"/>
<dbReference type="Proteomes" id="UP000663861">
    <property type="component" value="Unassembled WGS sequence"/>
</dbReference>
<name>A0A8H2X8H5_9AGAM</name>
<accession>A0A8H2X8H5</accession>
<keyword evidence="1" id="KW-0812">Transmembrane</keyword>
<evidence type="ECO:0000256" key="1">
    <source>
        <dbReference type="SAM" id="Phobius"/>
    </source>
</evidence>
<comment type="caution">
    <text evidence="2">The sequence shown here is derived from an EMBL/GenBank/DDBJ whole genome shotgun (WGS) entry which is preliminary data.</text>
</comment>
<sequence length="195" mass="21318">MGKATRNTPVLRAPENAPPPVVNPPPYDQHLVLMMMMFMFNFVLVVLNHITAVFKRLFPEIRVATHVGPHAPRPVRGRQWALFVVPAPLFLLPDDDQIMPNQCLRRLVLVMSVFWSSAVLLWLSSLIGPANLPWSAAPVDLTVHLSCVLDVVNQHAGHVSANVAVANQGVCLLQAGLKLVEACEANLDSLSSAIT</sequence>